<evidence type="ECO:0000313" key="2">
    <source>
        <dbReference type="Proteomes" id="UP001501218"/>
    </source>
</evidence>
<keyword evidence="2" id="KW-1185">Reference proteome</keyword>
<dbReference type="Proteomes" id="UP001501218">
    <property type="component" value="Unassembled WGS sequence"/>
</dbReference>
<evidence type="ECO:0000313" key="1">
    <source>
        <dbReference type="EMBL" id="GAA2333785.1"/>
    </source>
</evidence>
<organism evidence="1 2">
    <name type="scientific">Saccharopolyspora halophila</name>
    <dbReference type="NCBI Taxonomy" id="405551"/>
    <lineage>
        <taxon>Bacteria</taxon>
        <taxon>Bacillati</taxon>
        <taxon>Actinomycetota</taxon>
        <taxon>Actinomycetes</taxon>
        <taxon>Pseudonocardiales</taxon>
        <taxon>Pseudonocardiaceae</taxon>
        <taxon>Saccharopolyspora</taxon>
    </lineage>
</organism>
<dbReference type="RefSeq" id="WP_344126358.1">
    <property type="nucleotide sequence ID" value="NZ_BAAARA010000002.1"/>
</dbReference>
<sequence length="98" mass="10870">MGSVKDEPQTLFHGERTPLTCAYAHGVTARRLGRSYRAPAYNETVPVAGGRRNPAKESGTGFEMIEKMDPGRAEWEEFIPSVESDNIFVSDLSRRLGL</sequence>
<gene>
    <name evidence="1" type="ORF">GCM10009854_06510</name>
</gene>
<name>A0ABN3FMR9_9PSEU</name>
<comment type="caution">
    <text evidence="1">The sequence shown here is derived from an EMBL/GenBank/DDBJ whole genome shotgun (WGS) entry which is preliminary data.</text>
</comment>
<dbReference type="EMBL" id="BAAARA010000002">
    <property type="protein sequence ID" value="GAA2333785.1"/>
    <property type="molecule type" value="Genomic_DNA"/>
</dbReference>
<protein>
    <submittedName>
        <fullName evidence="1">Uncharacterized protein</fullName>
    </submittedName>
</protein>
<reference evidence="1 2" key="1">
    <citation type="journal article" date="2019" name="Int. J. Syst. Evol. Microbiol.">
        <title>The Global Catalogue of Microorganisms (GCM) 10K type strain sequencing project: providing services to taxonomists for standard genome sequencing and annotation.</title>
        <authorList>
            <consortium name="The Broad Institute Genomics Platform"/>
            <consortium name="The Broad Institute Genome Sequencing Center for Infectious Disease"/>
            <person name="Wu L."/>
            <person name="Ma J."/>
        </authorList>
    </citation>
    <scope>NUCLEOTIDE SEQUENCE [LARGE SCALE GENOMIC DNA]</scope>
    <source>
        <strain evidence="1 2">JCM 16221</strain>
    </source>
</reference>
<proteinExistence type="predicted"/>
<accession>A0ABN3FMR9</accession>